<organism evidence="1 2">
    <name type="scientific">Pseudocalidococcus azoricus BACA0444</name>
    <dbReference type="NCBI Taxonomy" id="2918990"/>
    <lineage>
        <taxon>Bacteria</taxon>
        <taxon>Bacillati</taxon>
        <taxon>Cyanobacteriota</taxon>
        <taxon>Cyanophyceae</taxon>
        <taxon>Acaryochloridales</taxon>
        <taxon>Thermosynechococcaceae</taxon>
        <taxon>Pseudocalidococcus</taxon>
        <taxon>Pseudocalidococcus azoricus</taxon>
    </lineage>
</organism>
<dbReference type="InterPro" id="IPR010021">
    <property type="entry name" value="PGPP1/Gep4"/>
</dbReference>
<dbReference type="RefSeq" id="WP_322877013.1">
    <property type="nucleotide sequence ID" value="NZ_JAVMIP010000002.1"/>
</dbReference>
<dbReference type="InterPro" id="IPR006549">
    <property type="entry name" value="HAD-SF_hydro_IIIA"/>
</dbReference>
<sequence>MAPLELASLLQPNLVLGENVLLLTPSLLLEHDLKGLILDVDDTLVPTWEEEVPPEVLAWLADIKGQVSLWLVSNNLNHSRIRRIAETLGVPFLMGAAKPSRRKLRQALQAMNLPNAQVAMVGDRVFTDVLAGNRLGMFTILVRPMANKAHPARGIFLIRSLEIFISRLLGANIDNQA</sequence>
<dbReference type="Gene3D" id="3.40.50.1000">
    <property type="entry name" value="HAD superfamily/HAD-like"/>
    <property type="match status" value="1"/>
</dbReference>
<accession>A0AAE4FQB1</accession>
<dbReference type="CDD" id="cd16416">
    <property type="entry name" value="HAD_BsYqeG-like"/>
    <property type="match status" value="1"/>
</dbReference>
<gene>
    <name evidence="1" type="ORF">RIF25_02670</name>
</gene>
<dbReference type="Proteomes" id="UP001268256">
    <property type="component" value="Unassembled WGS sequence"/>
</dbReference>
<dbReference type="PANTHER" id="PTHR19288">
    <property type="entry name" value="4-NITROPHENYLPHOSPHATASE-RELATED"/>
    <property type="match status" value="1"/>
</dbReference>
<dbReference type="InterPro" id="IPR023214">
    <property type="entry name" value="HAD_sf"/>
</dbReference>
<dbReference type="AlphaFoldDB" id="A0AAE4FQB1"/>
<keyword evidence="2" id="KW-1185">Reference proteome</keyword>
<dbReference type="InterPro" id="IPR036412">
    <property type="entry name" value="HAD-like_sf"/>
</dbReference>
<dbReference type="NCBIfam" id="TIGR01668">
    <property type="entry name" value="YqeG_hyp_ppase"/>
    <property type="match status" value="1"/>
</dbReference>
<dbReference type="GO" id="GO:0005737">
    <property type="term" value="C:cytoplasm"/>
    <property type="evidence" value="ECO:0007669"/>
    <property type="project" value="TreeGrafter"/>
</dbReference>
<protein>
    <submittedName>
        <fullName evidence="1">YqeG family HAD IIIA-type phosphatase</fullName>
    </submittedName>
</protein>
<dbReference type="SUPFAM" id="SSF56784">
    <property type="entry name" value="HAD-like"/>
    <property type="match status" value="1"/>
</dbReference>
<comment type="caution">
    <text evidence="1">The sequence shown here is derived from an EMBL/GenBank/DDBJ whole genome shotgun (WGS) entry which is preliminary data.</text>
</comment>
<dbReference type="EMBL" id="JAVMIP010000002">
    <property type="protein sequence ID" value="MDS3859704.1"/>
    <property type="molecule type" value="Genomic_DNA"/>
</dbReference>
<dbReference type="Pfam" id="PF13242">
    <property type="entry name" value="Hydrolase_like"/>
    <property type="match status" value="1"/>
</dbReference>
<reference evidence="2" key="1">
    <citation type="submission" date="2023-07" db="EMBL/GenBank/DDBJ databases">
        <authorList>
            <person name="Luz R."/>
            <person name="Cordeiro R."/>
            <person name="Fonseca A."/>
            <person name="Goncalves V."/>
        </authorList>
    </citation>
    <scope>NUCLEOTIDE SEQUENCE [LARGE SCALE GENOMIC DNA]</scope>
    <source>
        <strain evidence="2">BACA0444</strain>
    </source>
</reference>
<dbReference type="GO" id="GO:0008962">
    <property type="term" value="F:phosphatidylglycerophosphatase activity"/>
    <property type="evidence" value="ECO:0007669"/>
    <property type="project" value="InterPro"/>
</dbReference>
<dbReference type="PANTHER" id="PTHR19288:SF25">
    <property type="entry name" value="PHOSPHATIDYLGLYCEROPHOSPHATASE GEP4, MITOCHONDRIAL"/>
    <property type="match status" value="1"/>
</dbReference>
<dbReference type="NCBIfam" id="TIGR01662">
    <property type="entry name" value="HAD-SF-IIIA"/>
    <property type="match status" value="1"/>
</dbReference>
<proteinExistence type="predicted"/>
<name>A0AAE4FQB1_9CYAN</name>
<evidence type="ECO:0000313" key="2">
    <source>
        <dbReference type="Proteomes" id="UP001268256"/>
    </source>
</evidence>
<evidence type="ECO:0000313" key="1">
    <source>
        <dbReference type="EMBL" id="MDS3859704.1"/>
    </source>
</evidence>